<evidence type="ECO:0000256" key="3">
    <source>
        <dbReference type="ARBA" id="ARBA00022989"/>
    </source>
</evidence>
<evidence type="ECO:0000256" key="2">
    <source>
        <dbReference type="ARBA" id="ARBA00022692"/>
    </source>
</evidence>
<comment type="caution">
    <text evidence="6">The sequence shown here is derived from an EMBL/GenBank/DDBJ whole genome shotgun (WGS) entry which is preliminary data.</text>
</comment>
<keyword evidence="2 5" id="KW-0812">Transmembrane</keyword>
<evidence type="ECO:0000256" key="5">
    <source>
        <dbReference type="SAM" id="Phobius"/>
    </source>
</evidence>
<dbReference type="InterPro" id="IPR032808">
    <property type="entry name" value="DoxX"/>
</dbReference>
<feature type="transmembrane region" description="Helical" evidence="5">
    <location>
        <begin position="67"/>
        <end position="84"/>
    </location>
</feature>
<evidence type="ECO:0000313" key="7">
    <source>
        <dbReference type="Proteomes" id="UP000435036"/>
    </source>
</evidence>
<organism evidence="6 7">
    <name type="scientific">Sphingobacterium humi</name>
    <dbReference type="NCBI Taxonomy" id="1796905"/>
    <lineage>
        <taxon>Bacteria</taxon>
        <taxon>Pseudomonadati</taxon>
        <taxon>Bacteroidota</taxon>
        <taxon>Sphingobacteriia</taxon>
        <taxon>Sphingobacteriales</taxon>
        <taxon>Sphingobacteriaceae</taxon>
        <taxon>Sphingobacterium</taxon>
    </lineage>
</organism>
<dbReference type="Proteomes" id="UP000435036">
    <property type="component" value="Unassembled WGS sequence"/>
</dbReference>
<proteinExistence type="predicted"/>
<protein>
    <submittedName>
        <fullName evidence="6">DoxX family membrane protein</fullName>
    </submittedName>
</protein>
<dbReference type="EMBL" id="WSQA01000010">
    <property type="protein sequence ID" value="MVZ62986.1"/>
    <property type="molecule type" value="Genomic_DNA"/>
</dbReference>
<keyword evidence="3 5" id="KW-1133">Transmembrane helix</keyword>
<accession>A0A6N8L0V6</accession>
<feature type="transmembrane region" description="Helical" evidence="5">
    <location>
        <begin position="89"/>
        <end position="110"/>
    </location>
</feature>
<comment type="subcellular location">
    <subcellularLocation>
        <location evidence="1">Membrane</location>
        <topology evidence="1">Multi-pass membrane protein</topology>
    </subcellularLocation>
</comment>
<dbReference type="RefSeq" id="WP_212592577.1">
    <property type="nucleotide sequence ID" value="NZ_WSQA01000010.1"/>
</dbReference>
<evidence type="ECO:0000256" key="4">
    <source>
        <dbReference type="ARBA" id="ARBA00023136"/>
    </source>
</evidence>
<gene>
    <name evidence="6" type="ORF">GQF63_13200</name>
</gene>
<keyword evidence="7" id="KW-1185">Reference proteome</keyword>
<feature type="transmembrane region" description="Helical" evidence="5">
    <location>
        <begin position="116"/>
        <end position="138"/>
    </location>
</feature>
<keyword evidence="4 5" id="KW-0472">Membrane</keyword>
<dbReference type="AlphaFoldDB" id="A0A6N8L0V6"/>
<evidence type="ECO:0000256" key="1">
    <source>
        <dbReference type="ARBA" id="ARBA00004141"/>
    </source>
</evidence>
<feature type="transmembrane region" description="Helical" evidence="5">
    <location>
        <begin position="12"/>
        <end position="31"/>
    </location>
</feature>
<sequence>MEIIQSKTQHMNKVWLVITYLSRLFLAWVYIPHGREKLTKKIDPQEYIDFGLAGDFLDFYLIWERTGFIWVIGLGQLIGGLLLIPKRTYLFGSIWLLPISIGMLFCHVFLSHAMDFLIFDSLVLLFNLYLLFINYLPLKSLFFKKEKTWI</sequence>
<evidence type="ECO:0000313" key="6">
    <source>
        <dbReference type="EMBL" id="MVZ62986.1"/>
    </source>
</evidence>
<dbReference type="Pfam" id="PF07681">
    <property type="entry name" value="DoxX"/>
    <property type="match status" value="1"/>
</dbReference>
<reference evidence="6 7" key="1">
    <citation type="submission" date="2019-12" db="EMBL/GenBank/DDBJ databases">
        <authorList>
            <person name="Dong K."/>
        </authorList>
    </citation>
    <scope>NUCLEOTIDE SEQUENCE [LARGE SCALE GENOMIC DNA]</scope>
    <source>
        <strain evidence="6 7">JCM 31225</strain>
    </source>
</reference>
<name>A0A6N8L0V6_9SPHI</name>
<dbReference type="GO" id="GO:0016020">
    <property type="term" value="C:membrane"/>
    <property type="evidence" value="ECO:0007669"/>
    <property type="project" value="UniProtKB-SubCell"/>
</dbReference>